<reference evidence="14" key="1">
    <citation type="journal article" date="2024" name="IScience">
        <title>Strigolactones Initiate the Formation of Haustorium-like Structures in Castilleja.</title>
        <authorList>
            <person name="Buerger M."/>
            <person name="Peterson D."/>
            <person name="Chory J."/>
        </authorList>
    </citation>
    <scope>NUCLEOTIDE SEQUENCE [LARGE SCALE GENOMIC DNA]</scope>
</reference>
<evidence type="ECO:0000256" key="10">
    <source>
        <dbReference type="ARBA" id="ARBA00049129"/>
    </source>
</evidence>
<dbReference type="GO" id="GO:0032259">
    <property type="term" value="P:methylation"/>
    <property type="evidence" value="ECO:0007669"/>
    <property type="project" value="UniProtKB-KW"/>
</dbReference>
<evidence type="ECO:0000256" key="6">
    <source>
        <dbReference type="ARBA" id="ARBA00022853"/>
    </source>
</evidence>
<dbReference type="InterPro" id="IPR001214">
    <property type="entry name" value="SET_dom"/>
</dbReference>
<evidence type="ECO:0000256" key="5">
    <source>
        <dbReference type="ARBA" id="ARBA00022691"/>
    </source>
</evidence>
<evidence type="ECO:0000313" key="13">
    <source>
        <dbReference type="EMBL" id="KAL3622235.1"/>
    </source>
</evidence>
<dbReference type="PANTHER" id="PTHR45814">
    <property type="entry name" value="HISTONE-LYSINE N-METHYLTRANSFERASE SETD1"/>
    <property type="match status" value="1"/>
</dbReference>
<dbReference type="SUPFAM" id="SSF82199">
    <property type="entry name" value="SET domain"/>
    <property type="match status" value="1"/>
</dbReference>
<dbReference type="PROSITE" id="PS50280">
    <property type="entry name" value="SET"/>
    <property type="match status" value="1"/>
</dbReference>
<dbReference type="SMART" id="SM00508">
    <property type="entry name" value="PostSET"/>
    <property type="match status" value="1"/>
</dbReference>
<evidence type="ECO:0000259" key="11">
    <source>
        <dbReference type="PROSITE" id="PS50280"/>
    </source>
</evidence>
<comment type="catalytic activity">
    <reaction evidence="9">
        <text>N(6)-methyl-L-lysyl(4)-[histone H3] + S-adenosyl-L-methionine = N(6),N(6)-dimethyl-L-lysyl(4)-[histone H3] + S-adenosyl-L-homocysteine + H(+)</text>
        <dbReference type="Rhea" id="RHEA:60268"/>
        <dbReference type="Rhea" id="RHEA-COMP:15540"/>
        <dbReference type="Rhea" id="RHEA-COMP:15543"/>
        <dbReference type="ChEBI" id="CHEBI:15378"/>
        <dbReference type="ChEBI" id="CHEBI:57856"/>
        <dbReference type="ChEBI" id="CHEBI:59789"/>
        <dbReference type="ChEBI" id="CHEBI:61929"/>
        <dbReference type="ChEBI" id="CHEBI:61976"/>
    </reaction>
</comment>
<evidence type="ECO:0000256" key="9">
    <source>
        <dbReference type="ARBA" id="ARBA00047583"/>
    </source>
</evidence>
<keyword evidence="4" id="KW-0808">Transferase</keyword>
<evidence type="ECO:0000256" key="8">
    <source>
        <dbReference type="ARBA" id="ARBA00047571"/>
    </source>
</evidence>
<keyword evidence="14" id="KW-1185">Reference proteome</keyword>
<dbReference type="GO" id="GO:0140999">
    <property type="term" value="F:histone H3K4 trimethyltransferase activity"/>
    <property type="evidence" value="ECO:0007669"/>
    <property type="project" value="UniProtKB-EC"/>
</dbReference>
<evidence type="ECO:0000313" key="14">
    <source>
        <dbReference type="Proteomes" id="UP001632038"/>
    </source>
</evidence>
<evidence type="ECO:0000256" key="3">
    <source>
        <dbReference type="ARBA" id="ARBA00022603"/>
    </source>
</evidence>
<dbReference type="InterPro" id="IPR044570">
    <property type="entry name" value="Set1-like"/>
</dbReference>
<accession>A0ABD3BXI4</accession>
<keyword evidence="3" id="KW-0489">Methyltransferase</keyword>
<dbReference type="InterPro" id="IPR046341">
    <property type="entry name" value="SET_dom_sf"/>
</dbReference>
<evidence type="ECO:0000256" key="2">
    <source>
        <dbReference type="ARBA" id="ARBA00012182"/>
    </source>
</evidence>
<evidence type="ECO:0000256" key="1">
    <source>
        <dbReference type="ARBA" id="ARBA00004123"/>
    </source>
</evidence>
<keyword evidence="6" id="KW-0156">Chromatin regulator</keyword>
<comment type="catalytic activity">
    <reaction evidence="10">
        <text>N(6),N(6)-dimethyl-L-lysyl(4)-[histone H3] + S-adenosyl-L-methionine = N(6),N(6),N(6)-trimethyl-L-lysyl(4)-[histone H3] + S-adenosyl-L-homocysteine + H(+)</text>
        <dbReference type="Rhea" id="RHEA:60272"/>
        <dbReference type="Rhea" id="RHEA-COMP:15537"/>
        <dbReference type="Rhea" id="RHEA-COMP:15540"/>
        <dbReference type="ChEBI" id="CHEBI:15378"/>
        <dbReference type="ChEBI" id="CHEBI:57856"/>
        <dbReference type="ChEBI" id="CHEBI:59789"/>
        <dbReference type="ChEBI" id="CHEBI:61961"/>
        <dbReference type="ChEBI" id="CHEBI:61976"/>
    </reaction>
</comment>
<dbReference type="EMBL" id="JAVIJP010000060">
    <property type="protein sequence ID" value="KAL3622235.1"/>
    <property type="molecule type" value="Genomic_DNA"/>
</dbReference>
<comment type="catalytic activity">
    <reaction evidence="8">
        <text>L-lysyl(4)-[histone H3] + 3 S-adenosyl-L-methionine = N(6),N(6),N(6)-trimethyl-L-lysyl(4)-[histone H3] + 3 S-adenosyl-L-homocysteine + 3 H(+)</text>
        <dbReference type="Rhea" id="RHEA:60260"/>
        <dbReference type="Rhea" id="RHEA-COMP:15537"/>
        <dbReference type="Rhea" id="RHEA-COMP:15547"/>
        <dbReference type="ChEBI" id="CHEBI:15378"/>
        <dbReference type="ChEBI" id="CHEBI:29969"/>
        <dbReference type="ChEBI" id="CHEBI:57856"/>
        <dbReference type="ChEBI" id="CHEBI:59789"/>
        <dbReference type="ChEBI" id="CHEBI:61961"/>
        <dbReference type="EC" id="2.1.1.354"/>
    </reaction>
</comment>
<dbReference type="PROSITE" id="PS50868">
    <property type="entry name" value="POST_SET"/>
    <property type="match status" value="1"/>
</dbReference>
<dbReference type="PANTHER" id="PTHR45814:SF2">
    <property type="entry name" value="HISTONE-LYSINE N-METHYLTRANSFERASE SETD1"/>
    <property type="match status" value="1"/>
</dbReference>
<feature type="domain" description="SET" evidence="11">
    <location>
        <begin position="124"/>
        <end position="218"/>
    </location>
</feature>
<sequence>MRSHRNGYHTVQIIENVLFYKTPKDDFSSKSLLQSQFPEQCLEGSGVTTSSTDEPSDTNECDEMFAARCRVYERSNKKRMGQGSESHQLMGPRHHSFDDIDSLNSFSDFDKDLEGTKTFLSLRERFEYSKRKSRIHGWGLFAKRSIQEGQMIMEYHGEQVRRSIADIREVRYRLEGKDCYCNPNFYTRFMSIGGVEIQIVLIAKTNVSAGEELTFNYYLNPDENDEVKIPCQCNAPNCRRFLN</sequence>
<dbReference type="InterPro" id="IPR003616">
    <property type="entry name" value="Post-SET_dom"/>
</dbReference>
<evidence type="ECO:0000256" key="4">
    <source>
        <dbReference type="ARBA" id="ARBA00022679"/>
    </source>
</evidence>
<keyword evidence="5" id="KW-0949">S-adenosyl-L-methionine</keyword>
<organism evidence="13 14">
    <name type="scientific">Castilleja foliolosa</name>
    <dbReference type="NCBI Taxonomy" id="1961234"/>
    <lineage>
        <taxon>Eukaryota</taxon>
        <taxon>Viridiplantae</taxon>
        <taxon>Streptophyta</taxon>
        <taxon>Embryophyta</taxon>
        <taxon>Tracheophyta</taxon>
        <taxon>Spermatophyta</taxon>
        <taxon>Magnoliopsida</taxon>
        <taxon>eudicotyledons</taxon>
        <taxon>Gunneridae</taxon>
        <taxon>Pentapetalae</taxon>
        <taxon>asterids</taxon>
        <taxon>lamiids</taxon>
        <taxon>Lamiales</taxon>
        <taxon>Orobanchaceae</taxon>
        <taxon>Pedicularideae</taxon>
        <taxon>Castillejinae</taxon>
        <taxon>Castilleja</taxon>
    </lineage>
</organism>
<dbReference type="GO" id="GO:0005634">
    <property type="term" value="C:nucleus"/>
    <property type="evidence" value="ECO:0007669"/>
    <property type="project" value="UniProtKB-SubCell"/>
</dbReference>
<evidence type="ECO:0000259" key="12">
    <source>
        <dbReference type="PROSITE" id="PS50868"/>
    </source>
</evidence>
<keyword evidence="7" id="KW-0539">Nucleus</keyword>
<feature type="domain" description="Post-SET" evidence="12">
    <location>
        <begin position="227"/>
        <end position="243"/>
    </location>
</feature>
<dbReference type="SMART" id="SM00317">
    <property type="entry name" value="SET"/>
    <property type="match status" value="1"/>
</dbReference>
<dbReference type="Gene3D" id="2.170.270.10">
    <property type="entry name" value="SET domain"/>
    <property type="match status" value="2"/>
</dbReference>
<protein>
    <recommendedName>
        <fullName evidence="2">[histone H3]-lysine(4) N-trimethyltransferase</fullName>
        <ecNumber evidence="2">2.1.1.354</ecNumber>
    </recommendedName>
</protein>
<comment type="subcellular location">
    <subcellularLocation>
        <location evidence="1">Nucleus</location>
    </subcellularLocation>
</comment>
<gene>
    <name evidence="13" type="ORF">CASFOL_033646</name>
</gene>
<name>A0ABD3BXI4_9LAMI</name>
<comment type="caution">
    <text evidence="13">The sequence shown here is derived from an EMBL/GenBank/DDBJ whole genome shotgun (WGS) entry which is preliminary data.</text>
</comment>
<dbReference type="Proteomes" id="UP001632038">
    <property type="component" value="Unassembled WGS sequence"/>
</dbReference>
<evidence type="ECO:0000256" key="7">
    <source>
        <dbReference type="ARBA" id="ARBA00023242"/>
    </source>
</evidence>
<dbReference type="AlphaFoldDB" id="A0ABD3BXI4"/>
<dbReference type="EC" id="2.1.1.354" evidence="2"/>
<proteinExistence type="predicted"/>